<dbReference type="PROSITE" id="PS50304">
    <property type="entry name" value="TUDOR"/>
    <property type="match status" value="1"/>
</dbReference>
<dbReference type="AlphaFoldDB" id="A0AAD5XS89"/>
<dbReference type="GO" id="GO:0006402">
    <property type="term" value="P:mRNA catabolic process"/>
    <property type="evidence" value="ECO:0007669"/>
    <property type="project" value="UniProtKB-UniRule"/>
</dbReference>
<evidence type="ECO:0000256" key="3">
    <source>
        <dbReference type="ARBA" id="ARBA00022737"/>
    </source>
</evidence>
<dbReference type="Pfam" id="PF00565">
    <property type="entry name" value="SNase"/>
    <property type="match status" value="4"/>
</dbReference>
<dbReference type="SUPFAM" id="SSF50199">
    <property type="entry name" value="Staphylococcal nuclease"/>
    <property type="match status" value="5"/>
</dbReference>
<dbReference type="GO" id="GO:0004518">
    <property type="term" value="F:nuclease activity"/>
    <property type="evidence" value="ECO:0007669"/>
    <property type="project" value="TreeGrafter"/>
</dbReference>
<name>A0AAD5XS89_9FUNG</name>
<dbReference type="Pfam" id="PF00567">
    <property type="entry name" value="TUDOR"/>
    <property type="match status" value="1"/>
</dbReference>
<dbReference type="PROSITE" id="PS50830">
    <property type="entry name" value="TNASE_3"/>
    <property type="match status" value="4"/>
</dbReference>
<evidence type="ECO:0000256" key="4">
    <source>
        <dbReference type="PIRNR" id="PIRNR017179"/>
    </source>
</evidence>
<dbReference type="GO" id="GO:0003723">
    <property type="term" value="F:RNA binding"/>
    <property type="evidence" value="ECO:0007669"/>
    <property type="project" value="UniProtKB-UniRule"/>
</dbReference>
<dbReference type="PANTHER" id="PTHR12302">
    <property type="entry name" value="EBNA2 BINDING PROTEIN P100"/>
    <property type="match status" value="1"/>
</dbReference>
<dbReference type="CDD" id="cd00175">
    <property type="entry name" value="SNc"/>
    <property type="match status" value="1"/>
</dbReference>
<dbReference type="Proteomes" id="UP001212152">
    <property type="component" value="Unassembled WGS sequence"/>
</dbReference>
<dbReference type="PANTHER" id="PTHR12302:SF2">
    <property type="entry name" value="STAPHYLOCOCCAL NUCLEASE DOMAIN-CONTAINING PROTEIN 1"/>
    <property type="match status" value="1"/>
</dbReference>
<feature type="domain" description="TNase-like" evidence="7">
    <location>
        <begin position="520"/>
        <end position="667"/>
    </location>
</feature>
<organism evidence="8 9">
    <name type="scientific">Geranomyces variabilis</name>
    <dbReference type="NCBI Taxonomy" id="109894"/>
    <lineage>
        <taxon>Eukaryota</taxon>
        <taxon>Fungi</taxon>
        <taxon>Fungi incertae sedis</taxon>
        <taxon>Chytridiomycota</taxon>
        <taxon>Chytridiomycota incertae sedis</taxon>
        <taxon>Chytridiomycetes</taxon>
        <taxon>Spizellomycetales</taxon>
        <taxon>Powellomycetaceae</taxon>
        <taxon>Geranomyces</taxon>
    </lineage>
</organism>
<sequence>MTAPALPQAGRAIVKSVLSGDTVVLRGKPAGGPPPEKIMALSNLSAPRTGTASKPENEEAFAYESREFLRRLLVGKEVQYKVEYTTSTNQRDFGVLHIQHPVNGEHNINRLVVKEGWARLRPAGAAGAAGAGDGKKRTLTEEQEQLADIEADAAAQRRGVFQDQVVLKSIRYDVKDDARAFLDRYKGMQVPAVLEQVRDGSTFRVSLDLPDGIRQYMTLMLSGLKAPTVRKGIPNVQDVVEEYSEEAKYFVESRLLQRDVTVILEGLSSNDMFVGSVQFPLGNIGEALLAEGLAKTVDWNISLVTGGAQKYRAAEQRAKEKRLRLWKSYVGKAKITGPEPEFDAIVTRVLSGDTLLVESVATGRERRITLASIRAPKGPEKKKDNGNVKDASIKEYGYDFEAREFLRSRYIGKQVHVVIEYIKPAEGGFDERECATVTFGGNKNLAEALVLRGLASVIRHRGDDGNRSSAYDQLLQAHDKAQTAQKGIHSSKDAPVYRISDASANVAKAKSFFPYLQRAGNVAGVVDYVSSGSRFRIFVPTQNCTLTLVLGGIRAPRAAMRPGEKAEPFGAEALAFAAKHAMQRDVEFSVESQDKVGGFIGTLYVTASGNERDDSSSSAHRKSLAVLLLEQGLASVHEYSASQSSNAHAMYEAEKKAKEGRRGMWKTWTPESEQQQQAMDDDAASKSSTAVDETRPLATKEVIVSHIDGGGRVFLQVLGPELDRLEDLMSKFAQHHRTATTPAGFSPHAGELCSGQFSADDQWYRARVKKVNHAEKTYSVIYIDYGNAETIPATRLRPLEPAFSISVLPPQAVEARLAYVTAPALDAEYGHDAFEHLRDATEGATLVAKVVGKSAGVATAQALSVVLYVKTRQGGHATESINEMVVRDGFGTVEKQVARRLAAEQQTADKAALWARAQSAKRNGSAAGSKTLVERLADAQEEAKGARRAMWVYGDFTEDDD</sequence>
<dbReference type="SMART" id="SM00333">
    <property type="entry name" value="TUDOR"/>
    <property type="match status" value="1"/>
</dbReference>
<evidence type="ECO:0000259" key="7">
    <source>
        <dbReference type="PROSITE" id="PS50830"/>
    </source>
</evidence>
<evidence type="ECO:0000313" key="8">
    <source>
        <dbReference type="EMBL" id="KAJ3180261.1"/>
    </source>
</evidence>
<evidence type="ECO:0000256" key="2">
    <source>
        <dbReference type="ARBA" id="ARBA00022490"/>
    </source>
</evidence>
<keyword evidence="9" id="KW-1185">Reference proteome</keyword>
<gene>
    <name evidence="8" type="ORF">HDU87_002140</name>
</gene>
<dbReference type="GO" id="GO:0005829">
    <property type="term" value="C:cytosol"/>
    <property type="evidence" value="ECO:0007669"/>
    <property type="project" value="UniProtKB-UniRule"/>
</dbReference>
<dbReference type="FunFam" id="2.40.50.90:FF:000001">
    <property type="entry name" value="Staphylococcal nuclease domain-containing protein"/>
    <property type="match status" value="1"/>
</dbReference>
<dbReference type="FunFam" id="2.30.30.140:FF:000018">
    <property type="entry name" value="Serine/threonine-protein kinase 31"/>
    <property type="match status" value="1"/>
</dbReference>
<feature type="region of interest" description="Disordered" evidence="5">
    <location>
        <begin position="669"/>
        <end position="693"/>
    </location>
</feature>
<dbReference type="FunFam" id="2.40.50.90:FF:000002">
    <property type="entry name" value="Staphylococcal nuclease domain-containing protein"/>
    <property type="match status" value="1"/>
</dbReference>
<dbReference type="EMBL" id="JADGJQ010000017">
    <property type="protein sequence ID" value="KAJ3180261.1"/>
    <property type="molecule type" value="Genomic_DNA"/>
</dbReference>
<proteinExistence type="predicted"/>
<evidence type="ECO:0000256" key="1">
    <source>
        <dbReference type="ARBA" id="ARBA00004496"/>
    </source>
</evidence>
<dbReference type="InterPro" id="IPR002999">
    <property type="entry name" value="Tudor"/>
</dbReference>
<feature type="domain" description="TNase-like" evidence="7">
    <location>
        <begin position="340"/>
        <end position="491"/>
    </location>
</feature>
<dbReference type="InterPro" id="IPR035437">
    <property type="entry name" value="SNase_OB-fold_sf"/>
</dbReference>
<dbReference type="GO" id="GO:0031047">
    <property type="term" value="P:regulatory ncRNA-mediated gene silencing"/>
    <property type="evidence" value="ECO:0007669"/>
    <property type="project" value="UniProtKB-UniRule"/>
</dbReference>
<evidence type="ECO:0000259" key="6">
    <source>
        <dbReference type="PROSITE" id="PS50304"/>
    </source>
</evidence>
<dbReference type="GO" id="GO:0005634">
    <property type="term" value="C:nucleus"/>
    <property type="evidence" value="ECO:0007669"/>
    <property type="project" value="TreeGrafter"/>
</dbReference>
<reference evidence="8" key="1">
    <citation type="submission" date="2020-05" db="EMBL/GenBank/DDBJ databases">
        <title>Phylogenomic resolution of chytrid fungi.</title>
        <authorList>
            <person name="Stajich J.E."/>
            <person name="Amses K."/>
            <person name="Simmons R."/>
            <person name="Seto K."/>
            <person name="Myers J."/>
            <person name="Bonds A."/>
            <person name="Quandt C.A."/>
            <person name="Barry K."/>
            <person name="Liu P."/>
            <person name="Grigoriev I."/>
            <person name="Longcore J.E."/>
            <person name="James T.Y."/>
        </authorList>
    </citation>
    <scope>NUCLEOTIDE SEQUENCE</scope>
    <source>
        <strain evidence="8">JEL0379</strain>
    </source>
</reference>
<dbReference type="SUPFAM" id="SSF63748">
    <property type="entry name" value="Tudor/PWWP/MBT"/>
    <property type="match status" value="1"/>
</dbReference>
<dbReference type="InterPro" id="IPR016071">
    <property type="entry name" value="Staphylococal_nuclease_OB-fold"/>
</dbReference>
<evidence type="ECO:0000256" key="5">
    <source>
        <dbReference type="SAM" id="MobiDB-lite"/>
    </source>
</evidence>
<keyword evidence="2 4" id="KW-0963">Cytoplasm</keyword>
<feature type="domain" description="TNase-like" evidence="7">
    <location>
        <begin position="8"/>
        <end position="163"/>
    </location>
</feature>
<keyword evidence="3" id="KW-0677">Repeat</keyword>
<dbReference type="InterPro" id="IPR016685">
    <property type="entry name" value="Silence_cplx_Nase-comp_TudorSN"/>
</dbReference>
<evidence type="ECO:0000313" key="9">
    <source>
        <dbReference type="Proteomes" id="UP001212152"/>
    </source>
</evidence>
<dbReference type="GO" id="GO:0031332">
    <property type="term" value="C:RNAi effector complex"/>
    <property type="evidence" value="ECO:0007669"/>
    <property type="project" value="InterPro"/>
</dbReference>
<dbReference type="PIRSF" id="PIRSF017179">
    <property type="entry name" value="RISC-Tudor-SN"/>
    <property type="match status" value="1"/>
</dbReference>
<comment type="subcellular location">
    <subcellularLocation>
        <location evidence="1 4">Cytoplasm</location>
    </subcellularLocation>
</comment>
<feature type="domain" description="TNase-like" evidence="7">
    <location>
        <begin position="188"/>
        <end position="328"/>
    </location>
</feature>
<accession>A0AAD5XS89</accession>
<comment type="caution">
    <text evidence="8">The sequence shown here is derived from an EMBL/GenBank/DDBJ whole genome shotgun (WGS) entry which is preliminary data.</text>
</comment>
<feature type="domain" description="Tudor" evidence="6">
    <location>
        <begin position="746"/>
        <end position="806"/>
    </location>
</feature>
<dbReference type="Gene3D" id="2.30.30.140">
    <property type="match status" value="1"/>
</dbReference>
<dbReference type="Gene3D" id="2.40.50.90">
    <property type="match status" value="5"/>
</dbReference>
<protein>
    <submittedName>
        <fullName evidence="8">Uncharacterized protein</fullName>
    </submittedName>
</protein>
<dbReference type="SMART" id="SM00318">
    <property type="entry name" value="SNc"/>
    <property type="match status" value="4"/>
</dbReference>